<dbReference type="InterPro" id="IPR027417">
    <property type="entry name" value="P-loop_NTPase"/>
</dbReference>
<evidence type="ECO:0000256" key="3">
    <source>
        <dbReference type="ARBA" id="ARBA00022806"/>
    </source>
</evidence>
<name>A0A5P1F013_ASPOF</name>
<dbReference type="InterPro" id="IPR039904">
    <property type="entry name" value="TRANK1"/>
</dbReference>
<dbReference type="GO" id="GO:0005524">
    <property type="term" value="F:ATP binding"/>
    <property type="evidence" value="ECO:0007669"/>
    <property type="project" value="UniProtKB-KW"/>
</dbReference>
<dbReference type="Pfam" id="PF13087">
    <property type="entry name" value="AAA_12"/>
    <property type="match status" value="1"/>
</dbReference>
<dbReference type="FunFam" id="3.40.50.300:FF:000326">
    <property type="entry name" value="P-loop containing nucleoside triphosphate hydrolase"/>
    <property type="match status" value="1"/>
</dbReference>
<evidence type="ECO:0000256" key="4">
    <source>
        <dbReference type="ARBA" id="ARBA00022840"/>
    </source>
</evidence>
<dbReference type="EMBL" id="CM007384">
    <property type="protein sequence ID" value="ONK71073.1"/>
    <property type="molecule type" value="Genomic_DNA"/>
</dbReference>
<dbReference type="GO" id="GO:0005694">
    <property type="term" value="C:chromosome"/>
    <property type="evidence" value="ECO:0007669"/>
    <property type="project" value="UniProtKB-ARBA"/>
</dbReference>
<accession>A0A5P1F013</accession>
<dbReference type="SUPFAM" id="SSF52540">
    <property type="entry name" value="P-loop containing nucleoside triphosphate hydrolases"/>
    <property type="match status" value="2"/>
</dbReference>
<keyword evidence="4" id="KW-0067">ATP-binding</keyword>
<dbReference type="GO" id="GO:0016787">
    <property type="term" value="F:hydrolase activity"/>
    <property type="evidence" value="ECO:0007669"/>
    <property type="project" value="UniProtKB-KW"/>
</dbReference>
<keyword evidence="7" id="KW-1185">Reference proteome</keyword>
<evidence type="ECO:0000259" key="5">
    <source>
        <dbReference type="Pfam" id="PF13087"/>
    </source>
</evidence>
<keyword evidence="2" id="KW-0378">Hydrolase</keyword>
<feature type="domain" description="DNA2/NAM7 helicase-like C-terminal" evidence="5">
    <location>
        <begin position="477"/>
        <end position="672"/>
    </location>
</feature>
<gene>
    <name evidence="6" type="ORF">A4U43_C04F4440</name>
</gene>
<organism evidence="6 7">
    <name type="scientific">Asparagus officinalis</name>
    <name type="common">Garden asparagus</name>
    <dbReference type="NCBI Taxonomy" id="4686"/>
    <lineage>
        <taxon>Eukaryota</taxon>
        <taxon>Viridiplantae</taxon>
        <taxon>Streptophyta</taxon>
        <taxon>Embryophyta</taxon>
        <taxon>Tracheophyta</taxon>
        <taxon>Spermatophyta</taxon>
        <taxon>Magnoliopsida</taxon>
        <taxon>Liliopsida</taxon>
        <taxon>Asparagales</taxon>
        <taxon>Asparagaceae</taxon>
        <taxon>Asparagoideae</taxon>
        <taxon>Asparagus</taxon>
    </lineage>
</organism>
<dbReference type="PANTHER" id="PTHR21529:SF4">
    <property type="entry name" value="TPR AND ANKYRIN REPEAT-CONTAINING PROTEIN 1"/>
    <property type="match status" value="1"/>
</dbReference>
<evidence type="ECO:0000256" key="2">
    <source>
        <dbReference type="ARBA" id="ARBA00022801"/>
    </source>
</evidence>
<dbReference type="GO" id="GO:0004386">
    <property type="term" value="F:helicase activity"/>
    <property type="evidence" value="ECO:0007669"/>
    <property type="project" value="UniProtKB-KW"/>
</dbReference>
<dbReference type="Proteomes" id="UP000243459">
    <property type="component" value="Chromosome 4"/>
</dbReference>
<evidence type="ECO:0000256" key="1">
    <source>
        <dbReference type="ARBA" id="ARBA00022741"/>
    </source>
</evidence>
<proteinExistence type="predicted"/>
<evidence type="ECO:0000313" key="6">
    <source>
        <dbReference type="EMBL" id="ONK71073.1"/>
    </source>
</evidence>
<dbReference type="Gene3D" id="3.40.50.300">
    <property type="entry name" value="P-loop containing nucleotide triphosphate hydrolases"/>
    <property type="match status" value="3"/>
</dbReference>
<sequence length="2371" mass="270900">MTSFKRKKEELLDVIRMWSLDDILNENLFKDQIREIPRTFVSVTHYFECFRYPFLEEIRAQLESCLNRIASAPRFNASIEEDEKDFAELKNAGAFSCLAFVTGADEFDKRWFRVQSACSCCVQSECRQNEVLLQNLEVKQLNEAQIAAVCQVLSCMRCSHAFSVGRISGFPGTGKTEIIATACSIALLRQCKVAVCAPNPYSVLEIVSRVLKIVGHSCNTFDDGITGLTRSDIVLLGEYNSMHQNIFSGLSVVPLDELTKLLKPCFSSYHGWKECLTELVSILEREHGTFSECEKNVYQPENLEVLKEEISSTALTLKNHIQLLLKYIPCSLLSDCGMQNLTSLLSIVDSMLKFLSGDGANLKWKEFCTLRNSCLGAIHSVINTVGIPVTADKKSIEHLYLEHARLLFCPISDLAELKRTCGSCGLDLLIVDRACEIMECESLPLLQLDGLHHAILFGGNGYKPASIISKNLLQIGYGRSLFKRLNLLYPEERNLVLQYRMHPFISCFPNKKFFKQKLLDSQTTVAREKEIPLLPECISGAYRFLDVSDGRETIEEQSECPRNLLEAAIICKIILKLIRASSWKGLSIGVISPSSAQVQTIQSMLQDKFELASGFRIWIKTVSEIESSEEEVIIISTVCCNDRSGLRSLLGNQVTNFCLTRARKFLWIVGNREMLKKSSSIWKEVVLDAEERGCLYVASQVKFLAETIFTVKNEIKELDELLNQGGVHFNGTKWKVLVSNDFKKSFVGIQSALTQQIIIAFLWRLACGWRPKRKRLYFSKYIKQFRVHGLTIVCTVDIIREIQFIQVIKIWDVLTLAEIPKLIRGLDDMASSFGDKYVKYCSIEKVEGDLVVPMSWEVSHELSLNELHLIHGFQTESRVVSLLDGASSVKHKDGLMLMKFYSLSSRNVKHLLNASDGQEIELPFEVSDVESEIISFPDSVFILGRSGTGKTLVLMTKLIQREQLYFLALQGPSMEKLHAHVGPDCTGEYDDLASPTENALSQIFLTVNPILCSSVKDYITRLRRYTLGEERPEGFTVNEAYSGSENLTRFSEIPDSMIEISQCHFPLVISLQKFLIMLDGTVKNTFFGSFSDIKVISSGKRRARETSVLQQLITDKEVTYDLFLSSYWPRFDVNLTRKLDPSFVFAHIIYCIKGEIGSSEASIYKNMKKEEYLNLSNKRCSLVGKEKREMVYQIYICYEKLKKTNEEYDVSDLVNDLHYRLSVYGYDGRKMDFMYIDEVQDFTMKQICLFKYTCINFQSGFQFAGDSAQALVNDFRFQDIKCLFYKKILARSGLVPNFFQLTTNFRTHSGILGLADSVLDLLYHFFPDSVDRLASEKSKAHGEFPVVLESGSDTEVLQTIFGTDTSDNSSLKFGSEQVILVRHNRDKEKVINQIGNNAMVLTIKESKGLEFQDVLLHNFFCESPLKNRWRIVYEFMDDKKIVNPWSSMTFPQFDCDKHHLLCSELKQLYVAVTRTRNRLWIAETNNVFAKPVFEYWKAAGVIQVQRLDFTFIKKMQVTCTKEEWNARGTKFLNEGNYEMSILCFKRSGNVYMENWAKAAGLQSEGSLMLRTNFNVAKNWLLNAADLYMIIGRAELAAVCLVKAKKYRKAGMLYLDKFHEPRFEDAGDCFALASCWSEAAKAYAQGRCLSKCLSACHEGLHFDLGFHFLKEWPIHVSTSDWIDYANSTLRSYYKLKNLDSLSKFVRAFPNDLINLLLESENFEEAAAIARLRGDILFEAEIMQKAKEYVCSSSLMLSDVVGKMLWLDKNKCFPLKQFHQLDNILAKAKDVAMLACKDVEISVSAEANFLADHCADISALAIHIDNAKRSQNICLEILASRCMLEICLHANVCKFYHELDFSRVQYRGGTVHDMLSQGYLSVQVLMFAWNLWKKNIKDMLFYVQSYGTPVVSKYAKHEKFCMKYFGVYKLHVKGVYISPNHRASWMNYEGRRNVHMVDNITYISDSEFNSLAADHFLSEIISIGNLLLQKLKDLHKFLLSKEFFVIQRGVIAHHFYRALGFLKEYGISVPRSQLDGLDESLNQFRPLLFQTFFPLDCDIPITLDLLDSCTQSATIALVTVIFDKNLEPVCHHFESMKIARALVFLLARELGDELFWRASQILSANRSWRRLLQQQTKFRSNGCWRTTPLVERFLALSNLDLQNQLLLLEDVLFCALLCEIGRGWIITSTSALLKFSRMYGPYSRLFAAMDIISLRHVYESSCSIYDFILDTARELLFVSHLRRATVGRVKVLEFFRSLVLRTVVLISIVCLNSPKHFLKVKEILREADGILLGLPYKFLVNFWNARKCQLWSIKCFGAAFSKSMKSVHDQLVVVRLDDCTMSFEHLTPFYVKHSSFHVDIEQDLAVLLGKTHV</sequence>
<reference evidence="7" key="1">
    <citation type="journal article" date="2017" name="Nat. Commun.">
        <title>The asparagus genome sheds light on the origin and evolution of a young Y chromosome.</title>
        <authorList>
            <person name="Harkess A."/>
            <person name="Zhou J."/>
            <person name="Xu C."/>
            <person name="Bowers J.E."/>
            <person name="Van der Hulst R."/>
            <person name="Ayyampalayam S."/>
            <person name="Mercati F."/>
            <person name="Riccardi P."/>
            <person name="McKain M.R."/>
            <person name="Kakrana A."/>
            <person name="Tang H."/>
            <person name="Ray J."/>
            <person name="Groenendijk J."/>
            <person name="Arikit S."/>
            <person name="Mathioni S.M."/>
            <person name="Nakano M."/>
            <person name="Shan H."/>
            <person name="Telgmann-Rauber A."/>
            <person name="Kanno A."/>
            <person name="Yue Z."/>
            <person name="Chen H."/>
            <person name="Li W."/>
            <person name="Chen Y."/>
            <person name="Xu X."/>
            <person name="Zhang Y."/>
            <person name="Luo S."/>
            <person name="Chen H."/>
            <person name="Gao J."/>
            <person name="Mao Z."/>
            <person name="Pires J.C."/>
            <person name="Luo M."/>
            <person name="Kudrna D."/>
            <person name="Wing R.A."/>
            <person name="Meyers B.C."/>
            <person name="Yi K."/>
            <person name="Kong H."/>
            <person name="Lavrijsen P."/>
            <person name="Sunseri F."/>
            <person name="Falavigna A."/>
            <person name="Ye Y."/>
            <person name="Leebens-Mack J.H."/>
            <person name="Chen G."/>
        </authorList>
    </citation>
    <scope>NUCLEOTIDE SEQUENCE [LARGE SCALE GENOMIC DNA]</scope>
    <source>
        <strain evidence="7">cv. DH0086</strain>
    </source>
</reference>
<dbReference type="InterPro" id="IPR041679">
    <property type="entry name" value="DNA2/NAM7-like_C"/>
</dbReference>
<keyword evidence="3" id="KW-0347">Helicase</keyword>
<dbReference type="Gramene" id="ONK71073">
    <property type="protein sequence ID" value="ONK71073"/>
    <property type="gene ID" value="A4U43_C04F4440"/>
</dbReference>
<dbReference type="PANTHER" id="PTHR21529">
    <property type="entry name" value="MAMMARY TURMOR VIRUS RECEPTOR HOMOLOG 1, 2 MTVR1, 2"/>
    <property type="match status" value="1"/>
</dbReference>
<protein>
    <recommendedName>
        <fullName evidence="5">DNA2/NAM7 helicase-like C-terminal domain-containing protein</fullName>
    </recommendedName>
</protein>
<evidence type="ECO:0000313" key="7">
    <source>
        <dbReference type="Proteomes" id="UP000243459"/>
    </source>
</evidence>
<keyword evidence="1" id="KW-0547">Nucleotide-binding</keyword>
<dbReference type="OMA" id="ILLEIEW"/>